<sequence length="140" mass="16342">MSVEDRKKWGKILAKWTPYFIITCTFIGALLGSFLAYFFQGEFPYEVLAGGFVATIILTVIQVIKQKRKRDNLPEADERVIHNMFRFFAYASHISLAILLVALAVFTFLEYESIPILYLWLFFFSYIWIVGIVALIIKRR</sequence>
<gene>
    <name evidence="2" type="ORF">SAMN05421807_10337</name>
</gene>
<keyword evidence="1" id="KW-0812">Transmembrane</keyword>
<keyword evidence="1" id="KW-0472">Membrane</keyword>
<evidence type="ECO:0000313" key="2">
    <source>
        <dbReference type="EMBL" id="SHH00261.1"/>
    </source>
</evidence>
<feature type="transmembrane region" description="Helical" evidence="1">
    <location>
        <begin position="16"/>
        <end position="39"/>
    </location>
</feature>
<dbReference type="AlphaFoldDB" id="A0A1M5PET2"/>
<organism evidence="2 3">
    <name type="scientific">Virgibacillus chiguensis</name>
    <dbReference type="NCBI Taxonomy" id="411959"/>
    <lineage>
        <taxon>Bacteria</taxon>
        <taxon>Bacillati</taxon>
        <taxon>Bacillota</taxon>
        <taxon>Bacilli</taxon>
        <taxon>Bacillales</taxon>
        <taxon>Bacillaceae</taxon>
        <taxon>Virgibacillus</taxon>
    </lineage>
</organism>
<keyword evidence="3" id="KW-1185">Reference proteome</keyword>
<name>A0A1M5PET2_9BACI</name>
<proteinExistence type="predicted"/>
<feature type="transmembrane region" description="Helical" evidence="1">
    <location>
        <begin position="85"/>
        <end position="109"/>
    </location>
</feature>
<dbReference type="Proteomes" id="UP000184079">
    <property type="component" value="Unassembled WGS sequence"/>
</dbReference>
<dbReference type="RefSeq" id="WP_084723535.1">
    <property type="nucleotide sequence ID" value="NZ_FQXD01000003.1"/>
</dbReference>
<dbReference type="OrthoDB" id="2427942at2"/>
<accession>A0A1M5PET2</accession>
<keyword evidence="1" id="KW-1133">Transmembrane helix</keyword>
<evidence type="ECO:0000256" key="1">
    <source>
        <dbReference type="SAM" id="Phobius"/>
    </source>
</evidence>
<dbReference type="EMBL" id="FQXD01000003">
    <property type="protein sequence ID" value="SHH00261.1"/>
    <property type="molecule type" value="Genomic_DNA"/>
</dbReference>
<feature type="transmembrane region" description="Helical" evidence="1">
    <location>
        <begin position="45"/>
        <end position="64"/>
    </location>
</feature>
<protein>
    <recommendedName>
        <fullName evidence="4">DUF2178 domain-containing protein</fullName>
    </recommendedName>
</protein>
<evidence type="ECO:0008006" key="4">
    <source>
        <dbReference type="Google" id="ProtNLM"/>
    </source>
</evidence>
<reference evidence="3" key="1">
    <citation type="submission" date="2016-11" db="EMBL/GenBank/DDBJ databases">
        <authorList>
            <person name="Varghese N."/>
            <person name="Submissions S."/>
        </authorList>
    </citation>
    <scope>NUCLEOTIDE SEQUENCE [LARGE SCALE GENOMIC DNA]</scope>
    <source>
        <strain evidence="3">CGMCC 1.6496</strain>
    </source>
</reference>
<feature type="transmembrane region" description="Helical" evidence="1">
    <location>
        <begin position="115"/>
        <end position="137"/>
    </location>
</feature>
<evidence type="ECO:0000313" key="3">
    <source>
        <dbReference type="Proteomes" id="UP000184079"/>
    </source>
</evidence>